<keyword evidence="1" id="KW-0472">Membrane</keyword>
<dbReference type="EMBL" id="JAUSRF010000024">
    <property type="protein sequence ID" value="MDP9840263.1"/>
    <property type="molecule type" value="Genomic_DNA"/>
</dbReference>
<comment type="caution">
    <text evidence="2">The sequence shown here is derived from an EMBL/GenBank/DDBJ whole genome shotgun (WGS) entry which is preliminary data.</text>
</comment>
<keyword evidence="3" id="KW-1185">Reference proteome</keyword>
<organism evidence="2 3">
    <name type="scientific">Neorhizobium huautlense</name>
    <dbReference type="NCBI Taxonomy" id="67774"/>
    <lineage>
        <taxon>Bacteria</taxon>
        <taxon>Pseudomonadati</taxon>
        <taxon>Pseudomonadota</taxon>
        <taxon>Alphaproteobacteria</taxon>
        <taxon>Hyphomicrobiales</taxon>
        <taxon>Rhizobiaceae</taxon>
        <taxon>Rhizobium/Agrobacterium group</taxon>
        <taxon>Neorhizobium</taxon>
    </lineage>
</organism>
<reference evidence="2 3" key="1">
    <citation type="submission" date="2023-07" db="EMBL/GenBank/DDBJ databases">
        <title>Sorghum-associated microbial communities from plants grown in Nebraska, USA.</title>
        <authorList>
            <person name="Schachtman D."/>
        </authorList>
    </citation>
    <scope>NUCLEOTIDE SEQUENCE [LARGE SCALE GENOMIC DNA]</scope>
    <source>
        <strain evidence="2 3">DS1307</strain>
    </source>
</reference>
<evidence type="ECO:0000256" key="1">
    <source>
        <dbReference type="SAM" id="Phobius"/>
    </source>
</evidence>
<evidence type="ECO:0000313" key="3">
    <source>
        <dbReference type="Proteomes" id="UP001241472"/>
    </source>
</evidence>
<feature type="transmembrane region" description="Helical" evidence="1">
    <location>
        <begin position="140"/>
        <end position="157"/>
    </location>
</feature>
<protein>
    <recommendedName>
        <fullName evidence="4">Yip1 domain-containing protein</fullName>
    </recommendedName>
</protein>
<keyword evidence="1" id="KW-0812">Transmembrane</keyword>
<feature type="transmembrane region" description="Helical" evidence="1">
    <location>
        <begin position="38"/>
        <end position="56"/>
    </location>
</feature>
<feature type="transmembrane region" description="Helical" evidence="1">
    <location>
        <begin position="83"/>
        <end position="102"/>
    </location>
</feature>
<feature type="transmembrane region" description="Helical" evidence="1">
    <location>
        <begin position="114"/>
        <end position="134"/>
    </location>
</feature>
<proteinExistence type="predicted"/>
<accession>A0ABT9Q0L7</accession>
<evidence type="ECO:0008006" key="4">
    <source>
        <dbReference type="Google" id="ProtNLM"/>
    </source>
</evidence>
<gene>
    <name evidence="2" type="ORF">J2T09_005047</name>
</gene>
<feature type="transmembrane region" description="Helical" evidence="1">
    <location>
        <begin position="169"/>
        <end position="193"/>
    </location>
</feature>
<dbReference type="Proteomes" id="UP001241472">
    <property type="component" value="Unassembled WGS sequence"/>
</dbReference>
<sequence length="198" mass="21756">MPSFAELQLYISGLWLLVKGDAQGFQRLDLTDRGMNRSFWAIVWCLPPMLISWNWARLAVLEDSPPGTKLGLPFFLKLGLIDGMNWIMPLILVAVLCMTLGLRGRFSAIVAISNWLSVPFSYGYAVLIVIAFLLPGSEGFIALLWLALLLGLVFSLSRILRMIIGPQPLIVAATSMTLIIPSLLLSDALQTFLGVAPP</sequence>
<name>A0ABT9Q0L7_9HYPH</name>
<dbReference type="RefSeq" id="WP_306839702.1">
    <property type="nucleotide sequence ID" value="NZ_JAUSRF010000024.1"/>
</dbReference>
<keyword evidence="1" id="KW-1133">Transmembrane helix</keyword>
<evidence type="ECO:0000313" key="2">
    <source>
        <dbReference type="EMBL" id="MDP9840263.1"/>
    </source>
</evidence>